<dbReference type="SUPFAM" id="SSF52091">
    <property type="entry name" value="SpoIIaa-like"/>
    <property type="match status" value="2"/>
</dbReference>
<dbReference type="AlphaFoldDB" id="A0AA96GHY9"/>
<dbReference type="EMBL" id="CP116968">
    <property type="protein sequence ID" value="WNM62226.1"/>
    <property type="molecule type" value="Genomic_DNA"/>
</dbReference>
<dbReference type="Pfam" id="PF11964">
    <property type="entry name" value="SpoIIAA-like"/>
    <property type="match status" value="2"/>
</dbReference>
<sequence length="256" mass="29018">MYQHVTAPDHVIAMHLRGKLTGDDIKTYKGILDEKLLSHDQLSMVVDFTGLSDMNADAFVEGTKADLELLRHINQFTRFGFVSDKEWPQALIGFMSDLFPTVEMKVFPPDEGDEAIQWASELLKTPKFQAPAFRFLPTSKDEVLAFEINGVISGKEMPEVIKKFEKFLERHQKVRLLNRIKHFGGIDPAIFMQSGLLSIKLAAIQKVERYAIVAAPSWMCKVIETVNPAFADMDMRTFPEDQESEAWAWLGAEPAQ</sequence>
<dbReference type="Gene3D" id="3.40.50.10600">
    <property type="entry name" value="SpoIIaa-like domains"/>
    <property type="match status" value="2"/>
</dbReference>
<dbReference type="RefSeq" id="WP_312745406.1">
    <property type="nucleotide sequence ID" value="NZ_CP116968.1"/>
</dbReference>
<evidence type="ECO:0000313" key="2">
    <source>
        <dbReference type="Proteomes" id="UP001302494"/>
    </source>
</evidence>
<organism evidence="1 2">
    <name type="scientific">Candidatus Nitrospira neomarina</name>
    <dbReference type="NCBI Taxonomy" id="3020899"/>
    <lineage>
        <taxon>Bacteria</taxon>
        <taxon>Pseudomonadati</taxon>
        <taxon>Nitrospirota</taxon>
        <taxon>Nitrospiria</taxon>
        <taxon>Nitrospirales</taxon>
        <taxon>Nitrospiraceae</taxon>
        <taxon>Nitrospira</taxon>
    </lineage>
</organism>
<dbReference type="InterPro" id="IPR036513">
    <property type="entry name" value="STAS_dom_sf"/>
</dbReference>
<dbReference type="InterPro" id="IPR038396">
    <property type="entry name" value="SpoIIAA-like_sf"/>
</dbReference>
<dbReference type="KEGG" id="nneo:PQG83_00340"/>
<gene>
    <name evidence="1" type="ORF">PQG83_00340</name>
</gene>
<accession>A0AA96GHY9</accession>
<reference evidence="1 2" key="1">
    <citation type="submission" date="2023-01" db="EMBL/GenBank/DDBJ databases">
        <title>Cultivation and genomic characterization of new, ubiquitous marine nitrite-oxidizing bacteria from the Nitrospirales.</title>
        <authorList>
            <person name="Mueller A.J."/>
            <person name="Daebeler A."/>
            <person name="Herbold C.W."/>
            <person name="Kirkegaard R.H."/>
            <person name="Daims H."/>
        </authorList>
    </citation>
    <scope>NUCLEOTIDE SEQUENCE [LARGE SCALE GENOMIC DNA]</scope>
    <source>
        <strain evidence="1 2">DK</strain>
    </source>
</reference>
<proteinExistence type="predicted"/>
<name>A0AA96GHY9_9BACT</name>
<evidence type="ECO:0000313" key="1">
    <source>
        <dbReference type="EMBL" id="WNM62226.1"/>
    </source>
</evidence>
<dbReference type="Proteomes" id="UP001302494">
    <property type="component" value="Chromosome"/>
</dbReference>
<keyword evidence="2" id="KW-1185">Reference proteome</keyword>
<dbReference type="InterPro" id="IPR021866">
    <property type="entry name" value="SpoIIAA-like"/>
</dbReference>
<protein>
    <submittedName>
        <fullName evidence="1">STAS/SEC14 domain-containing protein</fullName>
    </submittedName>
</protein>